<dbReference type="OrthoDB" id="2322164at2759"/>
<reference evidence="1 2" key="1">
    <citation type="journal article" date="2019" name="Environ. Microbiol.">
        <title>At the nexus of three kingdoms: the genome of the mycorrhizal fungus Gigaspora margarita provides insights into plant, endobacterial and fungal interactions.</title>
        <authorList>
            <person name="Venice F."/>
            <person name="Ghignone S."/>
            <person name="Salvioli di Fossalunga A."/>
            <person name="Amselem J."/>
            <person name="Novero M."/>
            <person name="Xianan X."/>
            <person name="Sedzielewska Toro K."/>
            <person name="Morin E."/>
            <person name="Lipzen A."/>
            <person name="Grigoriev I.V."/>
            <person name="Henrissat B."/>
            <person name="Martin F.M."/>
            <person name="Bonfante P."/>
        </authorList>
    </citation>
    <scope>NUCLEOTIDE SEQUENCE [LARGE SCALE GENOMIC DNA]</scope>
    <source>
        <strain evidence="1 2">BEG34</strain>
    </source>
</reference>
<dbReference type="EMBL" id="WTPW01002749">
    <property type="protein sequence ID" value="KAF0367617.1"/>
    <property type="molecule type" value="Genomic_DNA"/>
</dbReference>
<accession>A0A8H4A0E5</accession>
<evidence type="ECO:0000313" key="1">
    <source>
        <dbReference type="EMBL" id="KAF0367617.1"/>
    </source>
</evidence>
<dbReference type="Proteomes" id="UP000439903">
    <property type="component" value="Unassembled WGS sequence"/>
</dbReference>
<protein>
    <submittedName>
        <fullName evidence="1">Uncharacterized protein</fullName>
    </submittedName>
</protein>
<sequence>MIIEIQSDDENLHIEKSNSNFKIEFDEASVIDLTSNPSNPESLYDNEFENELAKVNYNEIEDNEHNEIEDIEDIEYNEIKDADYNEIDDIDYNSFEDTNYNEIEDTAYNDLEDTSYDTNEIHSITESLRVNEIQHTIFPMEYPPTSSEGIAICYNIEDWESYEAAFENMQYMTRKPMGGGEKPIWSPYLNCTVKKYYRTCTGVKYCMFLDNSIKNTSHTEVDISKDFIQQNDEISLLQKTKEAKTYTKFLAMKEIKCPYNEQKCHGNFVVQKRSKNISNATDEWFIGCSRWWEKEKGKHFFQPLKKEVDPILLNKLFKNEPINLSSNTNSCSVILSTKSHSTKCGFLHKDSNGIIEEGKIIKKSCDVIFYKFIPCDIKKTPYVILVSKGIHKHPPPPPERVPKEIMNKLKTMIETASDDLVDISPRKLISSNLIKATFGTNYLSEVHVSLNNLDKLRRLVSKVQKEHNPYGQGILGLTYNIWKEKKEYEDYVQQAGVFADGQIMVICISKLQAEAWKSLEYFEIDVAFKRVQGNINELEINSYNECYKIALTYARVFTNITSSIAYERMFSALFNWINQLTNSFPKIFHIDGAGWKCILGNLDQAQAKGLGLALNKLYSN</sequence>
<name>A0A8H4A0E5_GIGMA</name>
<evidence type="ECO:0000313" key="2">
    <source>
        <dbReference type="Proteomes" id="UP000439903"/>
    </source>
</evidence>
<comment type="caution">
    <text evidence="1">The sequence shown here is derived from an EMBL/GenBank/DDBJ whole genome shotgun (WGS) entry which is preliminary data.</text>
</comment>
<keyword evidence="2" id="KW-1185">Reference proteome</keyword>
<gene>
    <name evidence="1" type="ORF">F8M41_013517</name>
</gene>
<dbReference type="AlphaFoldDB" id="A0A8H4A0E5"/>
<organism evidence="1 2">
    <name type="scientific">Gigaspora margarita</name>
    <dbReference type="NCBI Taxonomy" id="4874"/>
    <lineage>
        <taxon>Eukaryota</taxon>
        <taxon>Fungi</taxon>
        <taxon>Fungi incertae sedis</taxon>
        <taxon>Mucoromycota</taxon>
        <taxon>Glomeromycotina</taxon>
        <taxon>Glomeromycetes</taxon>
        <taxon>Diversisporales</taxon>
        <taxon>Gigasporaceae</taxon>
        <taxon>Gigaspora</taxon>
    </lineage>
</organism>
<proteinExistence type="predicted"/>